<name>A0A9W9VD02_9EURO</name>
<evidence type="ECO:0000313" key="3">
    <source>
        <dbReference type="Proteomes" id="UP001147782"/>
    </source>
</evidence>
<feature type="compositionally biased region" description="Basic residues" evidence="1">
    <location>
        <begin position="340"/>
        <end position="352"/>
    </location>
</feature>
<dbReference type="OrthoDB" id="4369965at2759"/>
<comment type="caution">
    <text evidence="2">The sequence shown here is derived from an EMBL/GenBank/DDBJ whole genome shotgun (WGS) entry which is preliminary data.</text>
</comment>
<dbReference type="EMBL" id="JAPZBS010000004">
    <property type="protein sequence ID" value="KAJ5377442.1"/>
    <property type="molecule type" value="Genomic_DNA"/>
</dbReference>
<gene>
    <name evidence="2" type="ORF">N7496_004851</name>
</gene>
<sequence length="524" mass="59222">MPDASNQLSGLTGDELQDKIHTLREQQEEIALESMNTRDNPCLPDAKGDYSPAISSLDEVQTLLLDVLRRFEQRHEFFSPLEVQIACVEMNHIIQKGLTPQPRLQIFLLGAFANFIDSNHHRGEILRLVRGGFDQEEDTISQLMQHVQQAHERWFFRIGQGPGKYLMQFASNGTARLVDLLQTGDPALTGHQTALSGFPAGLQEWDPLPDCAIRQIMQRNLAEEKRKCPVVFSTCKPYNVKVPYWPVALATDELGYRYLSEETLDSVLPVWRALLASSPEVMCKYRRTWQYVATKWAAWIHAEKEKLKSLNMEWPASWRDHGQNMGKTTDKSQVMVEVRLRRRDYRGPRKTSRPVPSHPLRRSQGAARTQLSGPRNRRWIRYDEHRASGSESPRSSSAPPSSPTTSSHALEVMEGSEDARSGNENDGSESSLDKSANNGDTDITKLCQVIESISNQLQGVEVGMKALQSQQAKLETDMQEWLGTSNGSTTSDEDDHVEQGESDDNEGESPWQPTLFNLNQNHED</sequence>
<feature type="compositionally biased region" description="Polar residues" evidence="1">
    <location>
        <begin position="511"/>
        <end position="524"/>
    </location>
</feature>
<accession>A0A9W9VD02</accession>
<dbReference type="GeneID" id="81436959"/>
<reference evidence="2" key="2">
    <citation type="journal article" date="2023" name="IMA Fungus">
        <title>Comparative genomic study of the Penicillium genus elucidates a diverse pangenome and 15 lateral gene transfer events.</title>
        <authorList>
            <person name="Petersen C."/>
            <person name="Sorensen T."/>
            <person name="Nielsen M.R."/>
            <person name="Sondergaard T.E."/>
            <person name="Sorensen J.L."/>
            <person name="Fitzpatrick D.A."/>
            <person name="Frisvad J.C."/>
            <person name="Nielsen K.L."/>
        </authorList>
    </citation>
    <scope>NUCLEOTIDE SEQUENCE</scope>
    <source>
        <strain evidence="2">IBT 29864</strain>
    </source>
</reference>
<evidence type="ECO:0000313" key="2">
    <source>
        <dbReference type="EMBL" id="KAJ5377442.1"/>
    </source>
</evidence>
<organism evidence="2 3">
    <name type="scientific">Penicillium cataractarum</name>
    <dbReference type="NCBI Taxonomy" id="2100454"/>
    <lineage>
        <taxon>Eukaryota</taxon>
        <taxon>Fungi</taxon>
        <taxon>Dikarya</taxon>
        <taxon>Ascomycota</taxon>
        <taxon>Pezizomycotina</taxon>
        <taxon>Eurotiomycetes</taxon>
        <taxon>Eurotiomycetidae</taxon>
        <taxon>Eurotiales</taxon>
        <taxon>Aspergillaceae</taxon>
        <taxon>Penicillium</taxon>
    </lineage>
</organism>
<proteinExistence type="predicted"/>
<feature type="compositionally biased region" description="Low complexity" evidence="1">
    <location>
        <begin position="389"/>
        <end position="407"/>
    </location>
</feature>
<keyword evidence="3" id="KW-1185">Reference proteome</keyword>
<feature type="compositionally biased region" description="Acidic residues" evidence="1">
    <location>
        <begin position="491"/>
        <end position="507"/>
    </location>
</feature>
<dbReference type="AlphaFoldDB" id="A0A9W9VD02"/>
<protein>
    <submittedName>
        <fullName evidence="2">Uncharacterized protein</fullName>
    </submittedName>
</protein>
<evidence type="ECO:0000256" key="1">
    <source>
        <dbReference type="SAM" id="MobiDB-lite"/>
    </source>
</evidence>
<dbReference type="Proteomes" id="UP001147782">
    <property type="component" value="Unassembled WGS sequence"/>
</dbReference>
<reference evidence="2" key="1">
    <citation type="submission" date="2022-11" db="EMBL/GenBank/DDBJ databases">
        <authorList>
            <person name="Petersen C."/>
        </authorList>
    </citation>
    <scope>NUCLEOTIDE SEQUENCE</scope>
    <source>
        <strain evidence="2">IBT 29864</strain>
    </source>
</reference>
<feature type="compositionally biased region" description="Polar residues" evidence="1">
    <location>
        <begin position="424"/>
        <end position="439"/>
    </location>
</feature>
<dbReference type="RefSeq" id="XP_056556305.1">
    <property type="nucleotide sequence ID" value="XM_056697780.1"/>
</dbReference>
<feature type="region of interest" description="Disordered" evidence="1">
    <location>
        <begin position="477"/>
        <end position="524"/>
    </location>
</feature>
<feature type="region of interest" description="Disordered" evidence="1">
    <location>
        <begin position="319"/>
        <end position="439"/>
    </location>
</feature>